<dbReference type="Proteomes" id="UP001364617">
    <property type="component" value="Unassembled WGS sequence"/>
</dbReference>
<proteinExistence type="predicted"/>
<evidence type="ECO:0000256" key="2">
    <source>
        <dbReference type="SAM" id="SignalP"/>
    </source>
</evidence>
<evidence type="ECO:0000313" key="3">
    <source>
        <dbReference type="EMBL" id="KAK7165985.1"/>
    </source>
</evidence>
<evidence type="ECO:0000256" key="1">
    <source>
        <dbReference type="SAM" id="MobiDB-lite"/>
    </source>
</evidence>
<organism evidence="3 4">
    <name type="scientific">Phoxinus phoxinus</name>
    <name type="common">Eurasian minnow</name>
    <dbReference type="NCBI Taxonomy" id="58324"/>
    <lineage>
        <taxon>Eukaryota</taxon>
        <taxon>Metazoa</taxon>
        <taxon>Chordata</taxon>
        <taxon>Craniata</taxon>
        <taxon>Vertebrata</taxon>
        <taxon>Euteleostomi</taxon>
        <taxon>Actinopterygii</taxon>
        <taxon>Neopterygii</taxon>
        <taxon>Teleostei</taxon>
        <taxon>Ostariophysi</taxon>
        <taxon>Cypriniformes</taxon>
        <taxon>Leuciscidae</taxon>
        <taxon>Phoxininae</taxon>
        <taxon>Phoxinus</taxon>
    </lineage>
</organism>
<gene>
    <name evidence="3" type="ORF">R3I93_005925</name>
</gene>
<feature type="signal peptide" evidence="2">
    <location>
        <begin position="1"/>
        <end position="16"/>
    </location>
</feature>
<feature type="chain" id="PRO_5043015129" evidence="2">
    <location>
        <begin position="17"/>
        <end position="85"/>
    </location>
</feature>
<dbReference type="AlphaFoldDB" id="A0AAN9DFB3"/>
<reference evidence="3 4" key="1">
    <citation type="submission" date="2024-02" db="EMBL/GenBank/DDBJ databases">
        <title>Chromosome-level genome assembly of the Eurasian Minnow (Phoxinus phoxinus).</title>
        <authorList>
            <person name="Oriowo T.O."/>
            <person name="Martin S."/>
            <person name="Stange M."/>
            <person name="Chrysostomakis Y."/>
            <person name="Brown T."/>
            <person name="Winkler S."/>
            <person name="Kukowka S."/>
            <person name="Myers E.W."/>
            <person name="Bohne A."/>
        </authorList>
    </citation>
    <scope>NUCLEOTIDE SEQUENCE [LARGE SCALE GENOMIC DNA]</scope>
    <source>
        <strain evidence="3">ZFMK-TIS-60720</strain>
        <tissue evidence="3">Whole Organism</tissue>
    </source>
</reference>
<name>A0AAN9DFB3_9TELE</name>
<protein>
    <submittedName>
        <fullName evidence="3">Uncharacterized protein</fullName>
    </submittedName>
</protein>
<feature type="region of interest" description="Disordered" evidence="1">
    <location>
        <begin position="64"/>
        <end position="85"/>
    </location>
</feature>
<feature type="compositionally biased region" description="Low complexity" evidence="1">
    <location>
        <begin position="75"/>
        <end position="85"/>
    </location>
</feature>
<comment type="caution">
    <text evidence="3">The sequence shown here is derived from an EMBL/GenBank/DDBJ whole genome shotgun (WGS) entry which is preliminary data.</text>
</comment>
<accession>A0AAN9DFB3</accession>
<keyword evidence="2" id="KW-0732">Signal</keyword>
<keyword evidence="4" id="KW-1185">Reference proteome</keyword>
<feature type="region of interest" description="Disordered" evidence="1">
    <location>
        <begin position="24"/>
        <end position="43"/>
    </location>
</feature>
<sequence>MKTVILFACLLGLTLAFQAEDHRRVARSSSSSDSDEIGASPPFLPQMTFDQFLQLLMALSSRNVPAPTPTPASTPVPTLAPITAR</sequence>
<dbReference type="EMBL" id="JAYKXH010000006">
    <property type="protein sequence ID" value="KAK7165985.1"/>
    <property type="molecule type" value="Genomic_DNA"/>
</dbReference>
<evidence type="ECO:0000313" key="4">
    <source>
        <dbReference type="Proteomes" id="UP001364617"/>
    </source>
</evidence>